<dbReference type="AlphaFoldDB" id="A0A383AN89"/>
<protein>
    <recommendedName>
        <fullName evidence="2">4Fe-4S ferredoxin-type domain-containing protein</fullName>
    </recommendedName>
</protein>
<evidence type="ECO:0000313" key="3">
    <source>
        <dbReference type="EMBL" id="SVE09041.1"/>
    </source>
</evidence>
<feature type="domain" description="4Fe-4S ferredoxin-type" evidence="2">
    <location>
        <begin position="36"/>
        <end position="66"/>
    </location>
</feature>
<reference evidence="3" key="1">
    <citation type="submission" date="2018-05" db="EMBL/GenBank/DDBJ databases">
        <authorList>
            <person name="Lanie J.A."/>
            <person name="Ng W.-L."/>
            <person name="Kazmierczak K.M."/>
            <person name="Andrzejewski T.M."/>
            <person name="Davidsen T.M."/>
            <person name="Wayne K.J."/>
            <person name="Tettelin H."/>
            <person name="Glass J.I."/>
            <person name="Rusch D."/>
            <person name="Podicherti R."/>
            <person name="Tsui H.-C.T."/>
            <person name="Winkler M.E."/>
        </authorList>
    </citation>
    <scope>NUCLEOTIDE SEQUENCE</scope>
</reference>
<dbReference type="PROSITE" id="PS51379">
    <property type="entry name" value="4FE4S_FER_2"/>
    <property type="match status" value="3"/>
</dbReference>
<evidence type="ECO:0000256" key="1">
    <source>
        <dbReference type="SAM" id="Coils"/>
    </source>
</evidence>
<dbReference type="Gene3D" id="3.30.70.20">
    <property type="match status" value="2"/>
</dbReference>
<feature type="coiled-coil region" evidence="1">
    <location>
        <begin position="185"/>
        <end position="228"/>
    </location>
</feature>
<feature type="domain" description="4Fe-4S ferredoxin-type" evidence="2">
    <location>
        <begin position="150"/>
        <end position="179"/>
    </location>
</feature>
<dbReference type="InterPro" id="IPR017896">
    <property type="entry name" value="4Fe4S_Fe-S-bd"/>
</dbReference>
<dbReference type="InterPro" id="IPR017900">
    <property type="entry name" value="4Fe4S_Fe_S_CS"/>
</dbReference>
<dbReference type="EMBL" id="UINC01193428">
    <property type="protein sequence ID" value="SVE09041.1"/>
    <property type="molecule type" value="Genomic_DNA"/>
</dbReference>
<feature type="domain" description="4Fe-4S ferredoxin-type" evidence="2">
    <location>
        <begin position="74"/>
        <end position="107"/>
    </location>
</feature>
<evidence type="ECO:0000259" key="2">
    <source>
        <dbReference type="PROSITE" id="PS51379"/>
    </source>
</evidence>
<proteinExistence type="predicted"/>
<gene>
    <name evidence="3" type="ORF">METZ01_LOCUS461895</name>
</gene>
<dbReference type="SUPFAM" id="SSF54862">
    <property type="entry name" value="4Fe-4S ferredoxins"/>
    <property type="match status" value="1"/>
</dbReference>
<accession>A0A383AN89</accession>
<name>A0A383AN89_9ZZZZ</name>
<organism evidence="3">
    <name type="scientific">marine metagenome</name>
    <dbReference type="NCBI Taxonomy" id="408172"/>
    <lineage>
        <taxon>unclassified sequences</taxon>
        <taxon>metagenomes</taxon>
        <taxon>ecological metagenomes</taxon>
    </lineage>
</organism>
<keyword evidence="1" id="KW-0175">Coiled coil</keyword>
<dbReference type="CDD" id="cd16373">
    <property type="entry name" value="DMSOR_beta_like"/>
    <property type="match status" value="1"/>
</dbReference>
<sequence>FFAKPAVETVQNKIEKINETVDKFTKRVPLLRPPGAITERQFLQNCTRCDKCIHACPKDAIVKAPKKFGFLVMGTPYIDPIKTPCVMCDDLPCIPACPDSALLPVESPSEVNMGYAILDKKKCQAYGDTFCQQCIIDCPIPGAITQNKDQQPEFHKKICTGCGVCVRSCSTVNIPVAIKVKPLMVIEQQIRKKQMEEEQKRFETEKKILEQKALEEELQAQKQEITNEE</sequence>
<dbReference type="PROSITE" id="PS00198">
    <property type="entry name" value="4FE4S_FER_1"/>
    <property type="match status" value="1"/>
</dbReference>
<feature type="non-terminal residue" evidence="3">
    <location>
        <position position="1"/>
    </location>
</feature>